<name>A0A939SUT2_SERMA</name>
<comment type="caution">
    <text evidence="1">The sequence shown here is derived from an EMBL/GenBank/DDBJ whole genome shotgun (WGS) entry which is preliminary data.</text>
</comment>
<protein>
    <submittedName>
        <fullName evidence="1">Uncharacterized protein</fullName>
    </submittedName>
</protein>
<evidence type="ECO:0000313" key="1">
    <source>
        <dbReference type="EMBL" id="MBO2007105.1"/>
    </source>
</evidence>
<organism evidence="1">
    <name type="scientific">Serratia marcescens</name>
    <dbReference type="NCBI Taxonomy" id="615"/>
    <lineage>
        <taxon>Bacteria</taxon>
        <taxon>Pseudomonadati</taxon>
        <taxon>Pseudomonadota</taxon>
        <taxon>Gammaproteobacteria</taxon>
        <taxon>Enterobacterales</taxon>
        <taxon>Yersiniaceae</taxon>
        <taxon>Serratia</taxon>
    </lineage>
</organism>
<gene>
    <name evidence="1" type="ORF">J4732_15785</name>
</gene>
<reference evidence="1" key="1">
    <citation type="submission" date="2021-03" db="EMBL/GenBank/DDBJ databases">
        <title>Molecular epidemiology and mechanisms of colistin and carbapenem resistance in Enterobacteriaceae from clinical isolates, the environment and porcine samples in Pretoria, South Africa.</title>
        <authorList>
            <person name="Bogoshi D."/>
            <person name="Mbelle N.M."/>
            <person name="Naidoo V."/>
            <person name="Osei Sekyere J."/>
        </authorList>
    </citation>
    <scope>NUCLEOTIDE SEQUENCE</scope>
    <source>
        <strain evidence="1">C080</strain>
    </source>
</reference>
<sequence>MDPRHYPVVTVLPARVMMAARFSGTMLAVVMPISVPSVVWPEGREPERLTIGSMRLSSICARALPEIFRRIDHRRFGGDDAIEEGAHGRQRFGVELRPHHVAVHPDVLFRIRHSPAGHFRRAFLLHVEHFPQFTLGLRRVVGRRRRQDVVKSTCCAVVNGWASSAACAWSAVRALVVNKHSAKTDFCNDFIGSCPGVKVKGEQSVLWRGL</sequence>
<dbReference type="AlphaFoldDB" id="A0A939SUT2"/>
<accession>A0A939SUT2</accession>
<dbReference type="EMBL" id="JAGETR010000102">
    <property type="protein sequence ID" value="MBO2007105.1"/>
    <property type="molecule type" value="Genomic_DNA"/>
</dbReference>
<proteinExistence type="predicted"/>